<dbReference type="InterPro" id="IPR000064">
    <property type="entry name" value="NLP_P60_dom"/>
</dbReference>
<evidence type="ECO:0000256" key="5">
    <source>
        <dbReference type="ARBA" id="ARBA00022801"/>
    </source>
</evidence>
<keyword evidence="11" id="KW-1185">Reference proteome</keyword>
<dbReference type="PANTHER" id="PTHR47053:SF1">
    <property type="entry name" value="MUREIN DD-ENDOPEPTIDASE MEPH-RELATED"/>
    <property type="match status" value="1"/>
</dbReference>
<dbReference type="CDD" id="cd00118">
    <property type="entry name" value="LysM"/>
    <property type="match status" value="1"/>
</dbReference>
<evidence type="ECO:0000256" key="7">
    <source>
        <dbReference type="SAM" id="SignalP"/>
    </source>
</evidence>
<sequence>MNKLVKTVASLTLCTSLLLSTASGASAATYTVKSNDTLSGIAKQYGTTYTEIMKLNGLRSTLIKVGQKLKINGTASTTTTSTTNSKVVSVAKNYLGVPYVFGGTTTSGFDCSGFVYYVFKNAGKSISRNTAAGYYNMAKKVTSPQVGDLVFFSNTYKPGVSHVGIYLGKGQMISASGSNVNIASVQSSYWKSHFTSYGRI</sequence>
<name>A0A3N9UEK7_9BACI</name>
<dbReference type="GO" id="GO:0008234">
    <property type="term" value="F:cysteine-type peptidase activity"/>
    <property type="evidence" value="ECO:0007669"/>
    <property type="project" value="UniProtKB-KW"/>
</dbReference>
<dbReference type="RefSeq" id="WP_124764531.1">
    <property type="nucleotide sequence ID" value="NZ_JAFBDY010000007.1"/>
</dbReference>
<feature type="signal peptide" evidence="7">
    <location>
        <begin position="1"/>
        <end position="27"/>
    </location>
</feature>
<reference evidence="10 11" key="1">
    <citation type="journal article" date="2013" name="J. Microbiol.">
        <title>Lysinibacillus chungkukjangi sp. nov., isolated from Chungkukjang, Korean fermented soybean food.</title>
        <authorList>
            <person name="Kim S.J."/>
            <person name="Jang Y.H."/>
            <person name="Hamada M."/>
            <person name="Ahn J.H."/>
            <person name="Weon H.Y."/>
            <person name="Suzuki K."/>
            <person name="Whang K.S."/>
            <person name="Kwon S.W."/>
        </authorList>
    </citation>
    <scope>NUCLEOTIDE SEQUENCE [LARGE SCALE GENOMIC DNA]</scope>
    <source>
        <strain evidence="10 11">MCCC 1A12701</strain>
    </source>
</reference>
<dbReference type="Pfam" id="PF01476">
    <property type="entry name" value="LysM"/>
    <property type="match status" value="1"/>
</dbReference>
<dbReference type="PANTHER" id="PTHR47053">
    <property type="entry name" value="MUREIN DD-ENDOPEPTIDASE MEPH-RELATED"/>
    <property type="match status" value="1"/>
</dbReference>
<dbReference type="InterPro" id="IPR018392">
    <property type="entry name" value="LysM"/>
</dbReference>
<dbReference type="EMBL" id="RRCT01000008">
    <property type="protein sequence ID" value="RQW74689.1"/>
    <property type="molecule type" value="Genomic_DNA"/>
</dbReference>
<protein>
    <submittedName>
        <fullName evidence="10">Peptidoglycan endopeptidase</fullName>
    </submittedName>
</protein>
<gene>
    <name evidence="10" type="ORF">EBB45_10705</name>
</gene>
<comment type="caution">
    <text evidence="10">The sequence shown here is derived from an EMBL/GenBank/DDBJ whole genome shotgun (WGS) entry which is preliminary data.</text>
</comment>
<organism evidence="10 11">
    <name type="scientific">Lysinibacillus composti</name>
    <dbReference type="NCBI Taxonomy" id="720633"/>
    <lineage>
        <taxon>Bacteria</taxon>
        <taxon>Bacillati</taxon>
        <taxon>Bacillota</taxon>
        <taxon>Bacilli</taxon>
        <taxon>Bacillales</taxon>
        <taxon>Bacillaceae</taxon>
        <taxon>Lysinibacillus</taxon>
    </lineage>
</organism>
<dbReference type="Gene3D" id="3.10.350.10">
    <property type="entry name" value="LysM domain"/>
    <property type="match status" value="1"/>
</dbReference>
<evidence type="ECO:0000259" key="8">
    <source>
        <dbReference type="PROSITE" id="PS51782"/>
    </source>
</evidence>
<feature type="domain" description="LysM" evidence="8">
    <location>
        <begin position="28"/>
        <end position="71"/>
    </location>
</feature>
<evidence type="ECO:0000256" key="1">
    <source>
        <dbReference type="ARBA" id="ARBA00007074"/>
    </source>
</evidence>
<dbReference type="SUPFAM" id="SSF54001">
    <property type="entry name" value="Cysteine proteinases"/>
    <property type="match status" value="1"/>
</dbReference>
<keyword evidence="6" id="KW-0788">Thiol protease</keyword>
<keyword evidence="2" id="KW-0645">Protease</keyword>
<dbReference type="InterPro" id="IPR051202">
    <property type="entry name" value="Peptidase_C40"/>
</dbReference>
<feature type="domain" description="NlpC/P60" evidence="9">
    <location>
        <begin position="81"/>
        <end position="200"/>
    </location>
</feature>
<evidence type="ECO:0000256" key="4">
    <source>
        <dbReference type="ARBA" id="ARBA00022737"/>
    </source>
</evidence>
<evidence type="ECO:0000256" key="3">
    <source>
        <dbReference type="ARBA" id="ARBA00022729"/>
    </source>
</evidence>
<proteinExistence type="inferred from homology"/>
<evidence type="ECO:0000313" key="11">
    <source>
        <dbReference type="Proteomes" id="UP000274033"/>
    </source>
</evidence>
<evidence type="ECO:0000256" key="6">
    <source>
        <dbReference type="ARBA" id="ARBA00022807"/>
    </source>
</evidence>
<keyword evidence="3 7" id="KW-0732">Signal</keyword>
<dbReference type="AlphaFoldDB" id="A0A3N9UEK7"/>
<dbReference type="SUPFAM" id="SSF54106">
    <property type="entry name" value="LysM domain"/>
    <property type="match status" value="1"/>
</dbReference>
<dbReference type="InterPro" id="IPR036779">
    <property type="entry name" value="LysM_dom_sf"/>
</dbReference>
<dbReference type="PROSITE" id="PS51935">
    <property type="entry name" value="NLPC_P60"/>
    <property type="match status" value="1"/>
</dbReference>
<dbReference type="Pfam" id="PF00877">
    <property type="entry name" value="NLPC_P60"/>
    <property type="match status" value="1"/>
</dbReference>
<accession>A0A3N9UEK7</accession>
<dbReference type="OrthoDB" id="9813368at2"/>
<evidence type="ECO:0000259" key="9">
    <source>
        <dbReference type="PROSITE" id="PS51935"/>
    </source>
</evidence>
<feature type="chain" id="PRO_5017984279" evidence="7">
    <location>
        <begin position="28"/>
        <end position="200"/>
    </location>
</feature>
<keyword evidence="4" id="KW-0677">Repeat</keyword>
<evidence type="ECO:0000313" key="10">
    <source>
        <dbReference type="EMBL" id="RQW74689.1"/>
    </source>
</evidence>
<dbReference type="Gene3D" id="3.90.1720.10">
    <property type="entry name" value="endopeptidase domain like (from Nostoc punctiforme)"/>
    <property type="match status" value="1"/>
</dbReference>
<evidence type="ECO:0000256" key="2">
    <source>
        <dbReference type="ARBA" id="ARBA00022670"/>
    </source>
</evidence>
<dbReference type="InterPro" id="IPR038765">
    <property type="entry name" value="Papain-like_cys_pep_sf"/>
</dbReference>
<dbReference type="PROSITE" id="PS51782">
    <property type="entry name" value="LYSM"/>
    <property type="match status" value="1"/>
</dbReference>
<dbReference type="Proteomes" id="UP000274033">
    <property type="component" value="Unassembled WGS sequence"/>
</dbReference>
<dbReference type="GO" id="GO:0006508">
    <property type="term" value="P:proteolysis"/>
    <property type="evidence" value="ECO:0007669"/>
    <property type="project" value="UniProtKB-KW"/>
</dbReference>
<comment type="similarity">
    <text evidence="1">Belongs to the peptidase C40 family.</text>
</comment>
<dbReference type="SMART" id="SM00257">
    <property type="entry name" value="LysM"/>
    <property type="match status" value="1"/>
</dbReference>
<keyword evidence="5" id="KW-0378">Hydrolase</keyword>